<accession>A0A2H0W905</accession>
<dbReference type="InterPro" id="IPR050361">
    <property type="entry name" value="MPP/UQCRC_Complex"/>
</dbReference>
<dbReference type="Proteomes" id="UP000230093">
    <property type="component" value="Unassembled WGS sequence"/>
</dbReference>
<dbReference type="InterPro" id="IPR001431">
    <property type="entry name" value="Pept_M16_Zn_BS"/>
</dbReference>
<dbReference type="InterPro" id="IPR007863">
    <property type="entry name" value="Peptidase_M16_C"/>
</dbReference>
<protein>
    <recommendedName>
        <fullName evidence="7">Insulinase family protein</fullName>
    </recommendedName>
</protein>
<dbReference type="GO" id="GO:0006508">
    <property type="term" value="P:proteolysis"/>
    <property type="evidence" value="ECO:0007669"/>
    <property type="project" value="InterPro"/>
</dbReference>
<dbReference type="PANTHER" id="PTHR11851:SF49">
    <property type="entry name" value="MITOCHONDRIAL-PROCESSING PEPTIDASE SUBUNIT ALPHA"/>
    <property type="match status" value="1"/>
</dbReference>
<dbReference type="PANTHER" id="PTHR11851">
    <property type="entry name" value="METALLOPROTEASE"/>
    <property type="match status" value="1"/>
</dbReference>
<dbReference type="GO" id="GO:0004222">
    <property type="term" value="F:metalloendopeptidase activity"/>
    <property type="evidence" value="ECO:0007669"/>
    <property type="project" value="InterPro"/>
</dbReference>
<comment type="similarity">
    <text evidence="1 2">Belongs to the peptidase M16 family.</text>
</comment>
<proteinExistence type="inferred from homology"/>
<dbReference type="Gene3D" id="3.30.830.10">
    <property type="entry name" value="Metalloenzyme, LuxS/M16 peptidase-like"/>
    <property type="match status" value="2"/>
</dbReference>
<dbReference type="Pfam" id="PF00675">
    <property type="entry name" value="Peptidase_M16"/>
    <property type="match status" value="1"/>
</dbReference>
<organism evidence="5 6">
    <name type="scientific">Candidatus Beckwithbacteria bacterium CG10_big_fil_rev_8_21_14_0_10_34_10</name>
    <dbReference type="NCBI Taxonomy" id="1974495"/>
    <lineage>
        <taxon>Bacteria</taxon>
        <taxon>Candidatus Beckwithiibacteriota</taxon>
    </lineage>
</organism>
<dbReference type="AlphaFoldDB" id="A0A2H0W905"/>
<reference evidence="6" key="1">
    <citation type="submission" date="2017-09" db="EMBL/GenBank/DDBJ databases">
        <title>Depth-based differentiation of microbial function through sediment-hosted aquifers and enrichment of novel symbionts in the deep terrestrial subsurface.</title>
        <authorList>
            <person name="Probst A.J."/>
            <person name="Ladd B."/>
            <person name="Jarett J.K."/>
            <person name="Geller-Mcgrath D.E."/>
            <person name="Sieber C.M.K."/>
            <person name="Emerson J.B."/>
            <person name="Anantharaman K."/>
            <person name="Thomas B.C."/>
            <person name="Malmstrom R."/>
            <person name="Stieglmeier M."/>
            <person name="Klingl A."/>
            <person name="Woyke T."/>
            <person name="Ryan C.M."/>
            <person name="Banfield J.F."/>
        </authorList>
    </citation>
    <scope>NUCLEOTIDE SEQUENCE [LARGE SCALE GENOMIC DNA]</scope>
</reference>
<comment type="caution">
    <text evidence="5">The sequence shown here is derived from an EMBL/GenBank/DDBJ whole genome shotgun (WGS) entry which is preliminary data.</text>
</comment>
<dbReference type="PROSITE" id="PS00143">
    <property type="entry name" value="INSULINASE"/>
    <property type="match status" value="1"/>
</dbReference>
<evidence type="ECO:0000256" key="1">
    <source>
        <dbReference type="ARBA" id="ARBA00007261"/>
    </source>
</evidence>
<dbReference type="InterPro" id="IPR011765">
    <property type="entry name" value="Pept_M16_N"/>
</dbReference>
<evidence type="ECO:0000256" key="2">
    <source>
        <dbReference type="RuleBase" id="RU004447"/>
    </source>
</evidence>
<name>A0A2H0W905_9BACT</name>
<feature type="domain" description="Peptidase M16 N-terminal" evidence="3">
    <location>
        <begin position="23"/>
        <end position="162"/>
    </location>
</feature>
<evidence type="ECO:0000259" key="4">
    <source>
        <dbReference type="Pfam" id="PF05193"/>
    </source>
</evidence>
<dbReference type="EMBL" id="PEZT01000021">
    <property type="protein sequence ID" value="PIS09045.1"/>
    <property type="molecule type" value="Genomic_DNA"/>
</dbReference>
<dbReference type="SUPFAM" id="SSF63411">
    <property type="entry name" value="LuxS/MPP-like metallohydrolase"/>
    <property type="match status" value="2"/>
</dbReference>
<evidence type="ECO:0008006" key="7">
    <source>
        <dbReference type="Google" id="ProtNLM"/>
    </source>
</evidence>
<feature type="domain" description="Peptidase M16 C-terminal" evidence="4">
    <location>
        <begin position="170"/>
        <end position="354"/>
    </location>
</feature>
<dbReference type="GO" id="GO:0046872">
    <property type="term" value="F:metal ion binding"/>
    <property type="evidence" value="ECO:0007669"/>
    <property type="project" value="InterPro"/>
</dbReference>
<gene>
    <name evidence="5" type="ORF">COT75_03485</name>
</gene>
<evidence type="ECO:0000259" key="3">
    <source>
        <dbReference type="Pfam" id="PF00675"/>
    </source>
</evidence>
<evidence type="ECO:0000313" key="5">
    <source>
        <dbReference type="EMBL" id="PIS09045.1"/>
    </source>
</evidence>
<sequence>MDLKPKLKTLSSGLSFLKLPLESSQSVTAMLLVKVGSRYESKSISGLSHFLEHLVFKGTEKYNSPLKLASVVDSIGAEFNAFTSKEYTGFYVKSASAYLDLSLDVLSQLVFQPLLKASDIKREKGVILEEINMREDTPMYKVGEDLESLMYQDTSLGRRIIGFKETVLKMQIEDFLKYRQTWYQPSRMILGLVGGFEKADSLVNKYFSLNFKKEKNLFKDKKKKVKDLKTLSFSQIKPEVNLGFKKTEQAHLALGLRTFPRGHQDRYVLAVLSTILGGNMSSRLFTEVREKRGLGYYIKSAPESYFDNGYLMVQAGVDLKKVKETVKVILNELHKTRGGRGEIEDLELKKAKQYLEGKLALSLEDSKDIASFFTEDYLLEGRVRTIKEIIKGVKKVSLSDLKRVAKIIFTQKNLNLALIGPYRDEEQFENLLKL</sequence>
<dbReference type="Pfam" id="PF05193">
    <property type="entry name" value="Peptidase_M16_C"/>
    <property type="match status" value="1"/>
</dbReference>
<evidence type="ECO:0000313" key="6">
    <source>
        <dbReference type="Proteomes" id="UP000230093"/>
    </source>
</evidence>
<dbReference type="InterPro" id="IPR011249">
    <property type="entry name" value="Metalloenz_LuxS/M16"/>
</dbReference>